<reference evidence="3 4" key="1">
    <citation type="submission" date="2008-07" db="EMBL/GenBank/DDBJ databases">
        <authorList>
            <person name="El-Sayed N."/>
            <person name="Caler E."/>
            <person name="Inman J."/>
            <person name="Amedeo P."/>
            <person name="Hass B."/>
            <person name="Wortman J."/>
        </authorList>
    </citation>
    <scope>NUCLEOTIDE SEQUENCE [LARGE SCALE GENOMIC DNA]</scope>
    <source>
        <strain evidence="4">ATCC 50983 / TXsc</strain>
    </source>
</reference>
<gene>
    <name evidence="3" type="ORF">Pmar_PMAR021692</name>
</gene>
<feature type="compositionally biased region" description="Basic and acidic residues" evidence="2">
    <location>
        <begin position="64"/>
        <end position="78"/>
    </location>
</feature>
<feature type="region of interest" description="Disordered" evidence="2">
    <location>
        <begin position="54"/>
        <end position="78"/>
    </location>
</feature>
<dbReference type="AlphaFoldDB" id="C5L2E9"/>
<organism evidence="4">
    <name type="scientific">Perkinsus marinus (strain ATCC 50983 / TXsc)</name>
    <dbReference type="NCBI Taxonomy" id="423536"/>
    <lineage>
        <taxon>Eukaryota</taxon>
        <taxon>Sar</taxon>
        <taxon>Alveolata</taxon>
        <taxon>Perkinsozoa</taxon>
        <taxon>Perkinsea</taxon>
        <taxon>Perkinsida</taxon>
        <taxon>Perkinsidae</taxon>
        <taxon>Perkinsus</taxon>
    </lineage>
</organism>
<accession>C5L2E9</accession>
<evidence type="ECO:0000256" key="2">
    <source>
        <dbReference type="SAM" id="MobiDB-lite"/>
    </source>
</evidence>
<proteinExistence type="predicted"/>
<dbReference type="Proteomes" id="UP000007800">
    <property type="component" value="Unassembled WGS sequence"/>
</dbReference>
<feature type="coiled-coil region" evidence="1">
    <location>
        <begin position="24"/>
        <end position="51"/>
    </location>
</feature>
<dbReference type="RefSeq" id="XP_002777227.1">
    <property type="nucleotide sequence ID" value="XM_002777181.1"/>
</dbReference>
<dbReference type="InParanoid" id="C5L2E9"/>
<protein>
    <submittedName>
        <fullName evidence="3">Uncharacterized protein</fullName>
    </submittedName>
</protein>
<evidence type="ECO:0000313" key="4">
    <source>
        <dbReference type="Proteomes" id="UP000007800"/>
    </source>
</evidence>
<keyword evidence="4" id="KW-1185">Reference proteome</keyword>
<evidence type="ECO:0000256" key="1">
    <source>
        <dbReference type="SAM" id="Coils"/>
    </source>
</evidence>
<keyword evidence="1" id="KW-0175">Coiled coil</keyword>
<sequence>MRVPSLKVHGSTNTAGVMGVMQDNMTLTKEINNLRRDVSLLKDERAAEERLSLSEISEMPGSTIEHKSTEKSQEADVERKAHNILSDIEPFYGIITVASHFDDES</sequence>
<name>C5L2E9_PERM5</name>
<evidence type="ECO:0000313" key="3">
    <source>
        <dbReference type="EMBL" id="EER09043.1"/>
    </source>
</evidence>
<dbReference type="EMBL" id="GG678592">
    <property type="protein sequence ID" value="EER09043.1"/>
    <property type="molecule type" value="Genomic_DNA"/>
</dbReference>
<dbReference type="GeneID" id="9065129"/>